<dbReference type="AlphaFoldDB" id="A0A3M7QXT1"/>
<keyword evidence="2" id="KW-1185">Reference proteome</keyword>
<dbReference type="Proteomes" id="UP000276133">
    <property type="component" value="Unassembled WGS sequence"/>
</dbReference>
<accession>A0A3M7QXT1</accession>
<sequence>ILEESIKDFDLKFTGTFFIKILKFDGLRKCSLLDQGAFQNCSKVGKKLVEFFQRLNLDGTKFVSADTFCTTIFRLIFLKNQQIRIFLLKINKKYYKKCCNIVKKVQLKFLFNLYLKFTKPKKK</sequence>
<protein>
    <submittedName>
        <fullName evidence="1">Uncharacterized protein</fullName>
    </submittedName>
</protein>
<dbReference type="EMBL" id="REGN01004789">
    <property type="protein sequence ID" value="RNA16162.1"/>
    <property type="molecule type" value="Genomic_DNA"/>
</dbReference>
<organism evidence="1 2">
    <name type="scientific">Brachionus plicatilis</name>
    <name type="common">Marine rotifer</name>
    <name type="synonym">Brachionus muelleri</name>
    <dbReference type="NCBI Taxonomy" id="10195"/>
    <lineage>
        <taxon>Eukaryota</taxon>
        <taxon>Metazoa</taxon>
        <taxon>Spiralia</taxon>
        <taxon>Gnathifera</taxon>
        <taxon>Rotifera</taxon>
        <taxon>Eurotatoria</taxon>
        <taxon>Monogononta</taxon>
        <taxon>Pseudotrocha</taxon>
        <taxon>Ploima</taxon>
        <taxon>Brachionidae</taxon>
        <taxon>Brachionus</taxon>
    </lineage>
</organism>
<evidence type="ECO:0000313" key="1">
    <source>
        <dbReference type="EMBL" id="RNA16162.1"/>
    </source>
</evidence>
<comment type="caution">
    <text evidence="1">The sequence shown here is derived from an EMBL/GenBank/DDBJ whole genome shotgun (WGS) entry which is preliminary data.</text>
</comment>
<name>A0A3M7QXT1_BRAPC</name>
<reference evidence="1 2" key="1">
    <citation type="journal article" date="2018" name="Sci. Rep.">
        <title>Genomic signatures of local adaptation to the degree of environmental predictability in rotifers.</title>
        <authorList>
            <person name="Franch-Gras L."/>
            <person name="Hahn C."/>
            <person name="Garcia-Roger E.M."/>
            <person name="Carmona M.J."/>
            <person name="Serra M."/>
            <person name="Gomez A."/>
        </authorList>
    </citation>
    <scope>NUCLEOTIDE SEQUENCE [LARGE SCALE GENOMIC DNA]</scope>
    <source>
        <strain evidence="1">HYR1</strain>
    </source>
</reference>
<gene>
    <name evidence="1" type="ORF">BpHYR1_045212</name>
</gene>
<proteinExistence type="predicted"/>
<evidence type="ECO:0000313" key="2">
    <source>
        <dbReference type="Proteomes" id="UP000276133"/>
    </source>
</evidence>
<feature type="non-terminal residue" evidence="1">
    <location>
        <position position="1"/>
    </location>
</feature>